<proteinExistence type="predicted"/>
<evidence type="ECO:0000313" key="1">
    <source>
        <dbReference type="EMBL" id="QHU10233.1"/>
    </source>
</evidence>
<organism evidence="1">
    <name type="scientific">viral metagenome</name>
    <dbReference type="NCBI Taxonomy" id="1070528"/>
    <lineage>
        <taxon>unclassified sequences</taxon>
        <taxon>metagenomes</taxon>
        <taxon>organismal metagenomes</taxon>
    </lineage>
</organism>
<name>A0A6C0JXW4_9ZZZZ</name>
<protein>
    <submittedName>
        <fullName evidence="1">Uncharacterized protein</fullName>
    </submittedName>
</protein>
<dbReference type="AlphaFoldDB" id="A0A6C0JXW4"/>
<sequence length="233" mass="27378">MHFKAIILVIYNEGLNVYSLMKQKSDKYYGVFSSDIKVYYITFKENQEEDIVEDGEFLYFRGTECFKPGIITKTIKAMDYINKHYSYDYVVRTNVSTIINCKNLLDYFNVIPKTKYTGGFIIFNQFYSGIFILFSKDMAEVLSTIDLQQENINEEMDDVLIMQMIKARGLPVFDVTQTKYKIEYCTSGNISMHNDIGDNIEKYENVLCYRIRNDVDRTVDLQYFDKIHKSLGL</sequence>
<accession>A0A6C0JXW4</accession>
<dbReference type="EMBL" id="MN740751">
    <property type="protein sequence ID" value="QHU10233.1"/>
    <property type="molecule type" value="Genomic_DNA"/>
</dbReference>
<reference evidence="1" key="1">
    <citation type="journal article" date="2020" name="Nature">
        <title>Giant virus diversity and host interactions through global metagenomics.</title>
        <authorList>
            <person name="Schulz F."/>
            <person name="Roux S."/>
            <person name="Paez-Espino D."/>
            <person name="Jungbluth S."/>
            <person name="Walsh D.A."/>
            <person name="Denef V.J."/>
            <person name="McMahon K.D."/>
            <person name="Konstantinidis K.T."/>
            <person name="Eloe-Fadrosh E.A."/>
            <person name="Kyrpides N.C."/>
            <person name="Woyke T."/>
        </authorList>
    </citation>
    <scope>NUCLEOTIDE SEQUENCE</scope>
    <source>
        <strain evidence="1">GVMAG-S-1101164-67</strain>
    </source>
</reference>